<comment type="caution">
    <text evidence="1">The sequence shown here is derived from an EMBL/GenBank/DDBJ whole genome shotgun (WGS) entry which is preliminary data.</text>
</comment>
<accession>A0A418NMT3</accession>
<dbReference type="AlphaFoldDB" id="A0A418NMT3"/>
<dbReference type="NCBIfam" id="NF047636">
    <property type="entry name" value="CC_3452_fam"/>
    <property type="match status" value="1"/>
</dbReference>
<evidence type="ECO:0000313" key="1">
    <source>
        <dbReference type="EMBL" id="RIV82698.1"/>
    </source>
</evidence>
<keyword evidence="2" id="KW-1185">Reference proteome</keyword>
<dbReference type="Proteomes" id="UP000286576">
    <property type="component" value="Unassembled WGS sequence"/>
</dbReference>
<dbReference type="EMBL" id="QXFL01000016">
    <property type="protein sequence ID" value="RIV82698.1"/>
    <property type="molecule type" value="Genomic_DNA"/>
</dbReference>
<dbReference type="InterPro" id="IPR058513">
    <property type="entry name" value="DUF8200"/>
</dbReference>
<reference evidence="1 2" key="1">
    <citation type="submission" date="2018-08" db="EMBL/GenBank/DDBJ databases">
        <title>Erythrobacter zhengii sp.nov., a bacterium isolated from deep-sea sediment.</title>
        <authorList>
            <person name="Fang C."/>
            <person name="Wu Y.-H."/>
            <person name="Sun C."/>
            <person name="Wang H."/>
            <person name="Cheng H."/>
            <person name="Meng F.-X."/>
            <person name="Wang C.-S."/>
            <person name="Xu X.-W."/>
        </authorList>
    </citation>
    <scope>NUCLEOTIDE SEQUENCE [LARGE SCALE GENOMIC DNA]</scope>
    <source>
        <strain evidence="1 2">V18</strain>
    </source>
</reference>
<dbReference type="InterPro" id="IPR058067">
    <property type="entry name" value="CC_3452-like"/>
</dbReference>
<protein>
    <submittedName>
        <fullName evidence="1">Uncharacterized protein</fullName>
    </submittedName>
</protein>
<gene>
    <name evidence="1" type="ORF">D2V07_17795</name>
</gene>
<organism evidence="1 2">
    <name type="scientific">Aurantiacibacter zhengii</name>
    <dbReference type="NCBI Taxonomy" id="2307003"/>
    <lineage>
        <taxon>Bacteria</taxon>
        <taxon>Pseudomonadati</taxon>
        <taxon>Pseudomonadota</taxon>
        <taxon>Alphaproteobacteria</taxon>
        <taxon>Sphingomonadales</taxon>
        <taxon>Erythrobacteraceae</taxon>
        <taxon>Aurantiacibacter</taxon>
    </lineage>
</organism>
<evidence type="ECO:0000313" key="2">
    <source>
        <dbReference type="Proteomes" id="UP000286576"/>
    </source>
</evidence>
<name>A0A418NMT3_9SPHN</name>
<sequence>MEPAGKSEAIAGGVLFRCERNICIAPRSRDRTLRVCSELRREVGTIVSFSAGGGLLPDAQLARCNG</sequence>
<proteinExistence type="predicted"/>
<dbReference type="Pfam" id="PF26624">
    <property type="entry name" value="DUF8200"/>
    <property type="match status" value="1"/>
</dbReference>